<name>A0A8S5UA06_9CAUD</name>
<proteinExistence type="predicted"/>
<evidence type="ECO:0000313" key="1">
    <source>
        <dbReference type="EMBL" id="DAF91190.1"/>
    </source>
</evidence>
<accession>A0A8S5UA06</accession>
<reference evidence="1" key="1">
    <citation type="journal article" date="2021" name="Proc. Natl. Acad. Sci. U.S.A.">
        <title>A Catalog of Tens of Thousands of Viruses from Human Metagenomes Reveals Hidden Associations with Chronic Diseases.</title>
        <authorList>
            <person name="Tisza M.J."/>
            <person name="Buck C.B."/>
        </authorList>
    </citation>
    <scope>NUCLEOTIDE SEQUENCE</scope>
    <source>
        <strain evidence="1">CtKwa30</strain>
    </source>
</reference>
<sequence length="539" mass="58956">MSLTRIPALPGLTETEKSQLRLMQDRITAKQTKNALLDVYYEGHRAFQDLGISIPPQMQRTRAALGWPQKAVQALARKHVFEGYTVGGLTDTYDLAGLLARNEFETELAQAITSAYKHSVSFLTVAAGDVTRGEPPVMIQARDAKWTTALWDQRTRTLEAALALEASTAEGTEQYENTITGATMYTRKFIIHFSRQPGSAAWHLERMENPTGRVLVEPLVYDPQLGRPFGRSRITTEVRYLTDAAVRTLMRAETGAEFFSSPQRYVLGASEDAFTGMERWSAITGRLLALTVNEEGATPSVGQFTQLSMEPHLAMYRQLAQNFCAATNLPMSTVGIFGDNPASAEAMQAAEYQLSDEADYQWRIFTPALRRLLQDVLMIRDRLTEPPEESWDMAINYTPTRYVSPQASADVISKIASALPDVATTTVGLRRAGFTQAEIEQVRAENAPGKAASLLERLAGAGNLESPAAPEQQTQEAGGGAEDPVALKAKFDALGVAIRAGIEPQDAALRLGLDGLRFTGAVPVSLRMPEADADKLEAK</sequence>
<dbReference type="InterPro" id="IPR021145">
    <property type="entry name" value="Portal_protein_SPP1_Gp6-like"/>
</dbReference>
<protein>
    <submittedName>
        <fullName evidence="1">PORTAL PROTEIN</fullName>
    </submittedName>
</protein>
<dbReference type="Pfam" id="PF05133">
    <property type="entry name" value="SPP1_portal"/>
    <property type="match status" value="1"/>
</dbReference>
<dbReference type="EMBL" id="BK016046">
    <property type="protein sequence ID" value="DAF91190.1"/>
    <property type="molecule type" value="Genomic_DNA"/>
</dbReference>
<organism evidence="1">
    <name type="scientific">Siphoviridae sp. ctKwa30</name>
    <dbReference type="NCBI Taxonomy" id="2825446"/>
    <lineage>
        <taxon>Viruses</taxon>
        <taxon>Duplodnaviria</taxon>
        <taxon>Heunggongvirae</taxon>
        <taxon>Uroviricota</taxon>
        <taxon>Caudoviricetes</taxon>
    </lineage>
</organism>